<sequence>MHKHSTFVLAAVLAGGALMASAEDAHHPADAPGGAIQSTAPAPTAMTDAMTEQMEKMQAAHDKAAAAKTPAERQAALQEGMKALKNGMAMMSKEQSSMGCMGMSGAKDGAGKGMMDMMMQMMEQQSSMMDMPMKK</sequence>
<feature type="signal peptide" evidence="2">
    <location>
        <begin position="1"/>
        <end position="22"/>
    </location>
</feature>
<dbReference type="RefSeq" id="WP_038632405.1">
    <property type="nucleotide sequence ID" value="NZ_CP027719.1"/>
</dbReference>
<evidence type="ECO:0000313" key="4">
    <source>
        <dbReference type="Proteomes" id="UP000280455"/>
    </source>
</evidence>
<feature type="region of interest" description="Disordered" evidence="1">
    <location>
        <begin position="25"/>
        <end position="46"/>
    </location>
</feature>
<name>A0AAD0ZDI6_9PSED</name>
<dbReference type="AlphaFoldDB" id="A0AAD0ZDI6"/>
<proteinExistence type="predicted"/>
<evidence type="ECO:0000313" key="3">
    <source>
        <dbReference type="EMBL" id="AZE29891.1"/>
    </source>
</evidence>
<reference evidence="3 4" key="1">
    <citation type="submission" date="2018-03" db="EMBL/GenBank/DDBJ databases">
        <title>Diversity of phytobeneficial traits revealed by whole-genome analysis of worldwide-isolated phenazine-producing Pseudomonas spp.</title>
        <authorList>
            <person name="Biessy A."/>
            <person name="Novinscak A."/>
            <person name="Blom J."/>
            <person name="Leger G."/>
            <person name="Thomashow L.S."/>
            <person name="Cazorla F.M."/>
            <person name="Josic D."/>
            <person name="Filion M."/>
        </authorList>
    </citation>
    <scope>NUCLEOTIDE SEQUENCE [LARGE SCALE GENOMIC DNA]</scope>
    <source>
        <strain evidence="3 4">ChPhzS24</strain>
    </source>
</reference>
<evidence type="ECO:0000256" key="2">
    <source>
        <dbReference type="SAM" id="SignalP"/>
    </source>
</evidence>
<gene>
    <name evidence="3" type="ORF">C4K07_3106</name>
</gene>
<keyword evidence="2" id="KW-0732">Signal</keyword>
<feature type="chain" id="PRO_5041987095" evidence="2">
    <location>
        <begin position="23"/>
        <end position="135"/>
    </location>
</feature>
<protein>
    <submittedName>
        <fullName evidence="3">Uncharacterized protein</fullName>
    </submittedName>
</protein>
<evidence type="ECO:0000256" key="1">
    <source>
        <dbReference type="SAM" id="MobiDB-lite"/>
    </source>
</evidence>
<accession>A0AAD0ZDI6</accession>
<dbReference type="EMBL" id="CP027750">
    <property type="protein sequence ID" value="AZE29891.1"/>
    <property type="molecule type" value="Genomic_DNA"/>
</dbReference>
<organism evidence="3 4">
    <name type="scientific">Pseudomonas chlororaphis subsp. aureofaciens</name>
    <dbReference type="NCBI Taxonomy" id="587851"/>
    <lineage>
        <taxon>Bacteria</taxon>
        <taxon>Pseudomonadati</taxon>
        <taxon>Pseudomonadota</taxon>
        <taxon>Gammaproteobacteria</taxon>
        <taxon>Pseudomonadales</taxon>
        <taxon>Pseudomonadaceae</taxon>
        <taxon>Pseudomonas</taxon>
    </lineage>
</organism>
<dbReference type="Proteomes" id="UP000280455">
    <property type="component" value="Chromosome"/>
</dbReference>